<dbReference type="NCBIfam" id="NF000595">
    <property type="entry name" value="PRK00015.1-3"/>
    <property type="match status" value="1"/>
</dbReference>
<dbReference type="EMBL" id="JABXWD010000041">
    <property type="protein sequence ID" value="MBV6340704.1"/>
    <property type="molecule type" value="Genomic_DNA"/>
</dbReference>
<evidence type="ECO:0000256" key="7">
    <source>
        <dbReference type="ARBA" id="ARBA00019179"/>
    </source>
</evidence>
<name>A0ABS6RXD8_9BACT</name>
<organism evidence="18 19">
    <name type="scientific">Candidatus Magnetobacterium casense</name>
    <dbReference type="NCBI Taxonomy" id="1455061"/>
    <lineage>
        <taxon>Bacteria</taxon>
        <taxon>Pseudomonadati</taxon>
        <taxon>Nitrospirota</taxon>
        <taxon>Thermodesulfovibrionia</taxon>
        <taxon>Thermodesulfovibrionales</taxon>
        <taxon>Candidatus Magnetobacteriaceae</taxon>
        <taxon>Candidatus Magnetobacterium</taxon>
    </lineage>
</organism>
<proteinExistence type="inferred from homology"/>
<gene>
    <name evidence="14" type="primary">rnhB</name>
    <name evidence="18" type="ORF">HWQ67_03825</name>
</gene>
<keyword evidence="19" id="KW-1185">Reference proteome</keyword>
<evidence type="ECO:0000256" key="10">
    <source>
        <dbReference type="ARBA" id="ARBA00022723"/>
    </source>
</evidence>
<dbReference type="PANTHER" id="PTHR10954:SF18">
    <property type="entry name" value="RIBONUCLEASE HII"/>
    <property type="match status" value="1"/>
</dbReference>
<dbReference type="InterPro" id="IPR022898">
    <property type="entry name" value="RNase_HII"/>
</dbReference>
<comment type="cofactor">
    <cofactor evidence="2">
        <name>Mg(2+)</name>
        <dbReference type="ChEBI" id="CHEBI:18420"/>
    </cofactor>
</comment>
<dbReference type="InterPro" id="IPR012337">
    <property type="entry name" value="RNaseH-like_sf"/>
</dbReference>
<keyword evidence="8 14" id="KW-0963">Cytoplasm</keyword>
<keyword evidence="9 14" id="KW-0540">Nuclease</keyword>
<accession>A0ABS6RXD8</accession>
<comment type="similarity">
    <text evidence="5 14 16">Belongs to the RNase HII family.</text>
</comment>
<keyword evidence="13 14" id="KW-0464">Manganese</keyword>
<dbReference type="GO" id="GO:0004523">
    <property type="term" value="F:RNA-DNA hybrid ribonuclease activity"/>
    <property type="evidence" value="ECO:0007669"/>
    <property type="project" value="UniProtKB-EC"/>
</dbReference>
<keyword evidence="10 14" id="KW-0479">Metal-binding</keyword>
<feature type="binding site" evidence="14 15">
    <location>
        <position position="113"/>
    </location>
    <ligand>
        <name>a divalent metal cation</name>
        <dbReference type="ChEBI" id="CHEBI:60240"/>
    </ligand>
</feature>
<evidence type="ECO:0000256" key="15">
    <source>
        <dbReference type="PROSITE-ProRule" id="PRU01319"/>
    </source>
</evidence>
<evidence type="ECO:0000256" key="1">
    <source>
        <dbReference type="ARBA" id="ARBA00000077"/>
    </source>
</evidence>
<feature type="binding site" evidence="14 15">
    <location>
        <position position="22"/>
    </location>
    <ligand>
        <name>a divalent metal cation</name>
        <dbReference type="ChEBI" id="CHEBI:60240"/>
    </ligand>
</feature>
<evidence type="ECO:0000256" key="2">
    <source>
        <dbReference type="ARBA" id="ARBA00001946"/>
    </source>
</evidence>
<dbReference type="SUPFAM" id="SSF53098">
    <property type="entry name" value="Ribonuclease H-like"/>
    <property type="match status" value="1"/>
</dbReference>
<dbReference type="EC" id="3.1.26.4" evidence="6 14"/>
<dbReference type="CDD" id="cd07182">
    <property type="entry name" value="RNase_HII_bacteria_HII_like"/>
    <property type="match status" value="1"/>
</dbReference>
<evidence type="ECO:0000256" key="3">
    <source>
        <dbReference type="ARBA" id="ARBA00004065"/>
    </source>
</evidence>
<evidence type="ECO:0000256" key="16">
    <source>
        <dbReference type="RuleBase" id="RU003515"/>
    </source>
</evidence>
<dbReference type="InterPro" id="IPR024567">
    <property type="entry name" value="RNase_HII/HIII_dom"/>
</dbReference>
<comment type="function">
    <text evidence="3 14 16">Endonuclease that specifically degrades the RNA of RNA-DNA hybrids.</text>
</comment>
<evidence type="ECO:0000256" key="12">
    <source>
        <dbReference type="ARBA" id="ARBA00022801"/>
    </source>
</evidence>
<comment type="caution">
    <text evidence="18">The sequence shown here is derived from an EMBL/GenBank/DDBJ whole genome shotgun (WGS) entry which is preliminary data.</text>
</comment>
<evidence type="ECO:0000256" key="4">
    <source>
        <dbReference type="ARBA" id="ARBA00004496"/>
    </source>
</evidence>
<evidence type="ECO:0000256" key="6">
    <source>
        <dbReference type="ARBA" id="ARBA00012180"/>
    </source>
</evidence>
<dbReference type="NCBIfam" id="NF000594">
    <property type="entry name" value="PRK00015.1-1"/>
    <property type="match status" value="1"/>
</dbReference>
<evidence type="ECO:0000256" key="14">
    <source>
        <dbReference type="HAMAP-Rule" id="MF_00052"/>
    </source>
</evidence>
<comment type="cofactor">
    <cofactor evidence="14 15">
        <name>Mn(2+)</name>
        <dbReference type="ChEBI" id="CHEBI:29035"/>
    </cofactor>
    <cofactor evidence="14 15">
        <name>Mg(2+)</name>
        <dbReference type="ChEBI" id="CHEBI:18420"/>
    </cofactor>
    <text evidence="14 15">Manganese or magnesium. Binds 1 divalent metal ion per monomer in the absence of substrate. May bind a second metal ion after substrate binding.</text>
</comment>
<evidence type="ECO:0000256" key="8">
    <source>
        <dbReference type="ARBA" id="ARBA00022490"/>
    </source>
</evidence>
<dbReference type="Gene3D" id="3.30.420.10">
    <property type="entry name" value="Ribonuclease H-like superfamily/Ribonuclease H"/>
    <property type="match status" value="1"/>
</dbReference>
<dbReference type="InterPro" id="IPR001352">
    <property type="entry name" value="RNase_HII/HIII"/>
</dbReference>
<dbReference type="InterPro" id="IPR036397">
    <property type="entry name" value="RNaseH_sf"/>
</dbReference>
<dbReference type="RefSeq" id="WP_218251319.1">
    <property type="nucleotide sequence ID" value="NZ_JABXWD010000041.1"/>
</dbReference>
<keyword evidence="11 14" id="KW-0255">Endonuclease</keyword>
<evidence type="ECO:0000256" key="11">
    <source>
        <dbReference type="ARBA" id="ARBA00022759"/>
    </source>
</evidence>
<feature type="binding site" evidence="14 15">
    <location>
        <position position="21"/>
    </location>
    <ligand>
        <name>a divalent metal cation</name>
        <dbReference type="ChEBI" id="CHEBI:60240"/>
    </ligand>
</feature>
<comment type="subcellular location">
    <subcellularLocation>
        <location evidence="4 14">Cytoplasm</location>
    </subcellularLocation>
</comment>
<evidence type="ECO:0000259" key="17">
    <source>
        <dbReference type="PROSITE" id="PS51975"/>
    </source>
</evidence>
<evidence type="ECO:0000256" key="5">
    <source>
        <dbReference type="ARBA" id="ARBA00007383"/>
    </source>
</evidence>
<evidence type="ECO:0000256" key="13">
    <source>
        <dbReference type="ARBA" id="ARBA00023211"/>
    </source>
</evidence>
<keyword evidence="12 14" id="KW-0378">Hydrolase</keyword>
<dbReference type="HAMAP" id="MF_00052_B">
    <property type="entry name" value="RNase_HII_B"/>
    <property type="match status" value="1"/>
</dbReference>
<evidence type="ECO:0000313" key="19">
    <source>
        <dbReference type="Proteomes" id="UP001196980"/>
    </source>
</evidence>
<comment type="catalytic activity">
    <reaction evidence="1 14 15 16">
        <text>Endonucleolytic cleavage to 5'-phosphomonoester.</text>
        <dbReference type="EC" id="3.1.26.4"/>
    </reaction>
</comment>
<sequence>MRELFDHDREYHDSGCVAGLDEAGRGPLAGPVVAAAVVFEAGSYIEGVNDSKKLSEGRRKALFFEIVCCARDIGIGIVDATDIDRLNILNATKMAMKKAVLQLNHPPDILLIDALRLPDIDIRQVAIIKGDSKSASIAAASIVAKVLRDSFMLAYHQQYPQYGFNSHKGYGTKHHMDMIRTHGPCPIHRRSFAPLNSL</sequence>
<dbReference type="Proteomes" id="UP001196980">
    <property type="component" value="Unassembled WGS sequence"/>
</dbReference>
<dbReference type="PROSITE" id="PS51975">
    <property type="entry name" value="RNASE_H_2"/>
    <property type="match status" value="1"/>
</dbReference>
<evidence type="ECO:0000256" key="9">
    <source>
        <dbReference type="ARBA" id="ARBA00022722"/>
    </source>
</evidence>
<dbReference type="PANTHER" id="PTHR10954">
    <property type="entry name" value="RIBONUCLEASE H2 SUBUNIT A"/>
    <property type="match status" value="1"/>
</dbReference>
<dbReference type="Pfam" id="PF01351">
    <property type="entry name" value="RNase_HII"/>
    <property type="match status" value="1"/>
</dbReference>
<feature type="domain" description="RNase H type-2" evidence="17">
    <location>
        <begin position="15"/>
        <end position="198"/>
    </location>
</feature>
<reference evidence="18 19" key="1">
    <citation type="journal article" date="2020" name="J Geophys Res Biogeosci">
        <title>Magnetotaxis as an Adaptation to Enable Bacterial Shuttling of Microbial Sulfur and Sulfur Cycling Across Aquatic Oxic#Anoxic Interfaces.</title>
        <authorList>
            <person name="Li J."/>
            <person name="Liu P."/>
            <person name="Wang J."/>
            <person name="Roberts A.P."/>
            <person name="Pan Y."/>
        </authorList>
    </citation>
    <scope>NUCLEOTIDE SEQUENCE [LARGE SCALE GENOMIC DNA]</scope>
    <source>
        <strain evidence="18 19">MYR-1_YQ</strain>
    </source>
</reference>
<protein>
    <recommendedName>
        <fullName evidence="7 14">Ribonuclease HII</fullName>
        <shortName evidence="14">RNase HII</shortName>
        <ecNumber evidence="6 14">3.1.26.4</ecNumber>
    </recommendedName>
</protein>
<evidence type="ECO:0000313" key="18">
    <source>
        <dbReference type="EMBL" id="MBV6340704.1"/>
    </source>
</evidence>